<evidence type="ECO:0000313" key="3">
    <source>
        <dbReference type="Proteomes" id="UP001189624"/>
    </source>
</evidence>
<dbReference type="Proteomes" id="UP001189624">
    <property type="component" value="Chromosome 1"/>
</dbReference>
<organism evidence="2 3">
    <name type="scientific">Sphenostylis stenocarpa</name>
    <dbReference type="NCBI Taxonomy" id="92480"/>
    <lineage>
        <taxon>Eukaryota</taxon>
        <taxon>Viridiplantae</taxon>
        <taxon>Streptophyta</taxon>
        <taxon>Embryophyta</taxon>
        <taxon>Tracheophyta</taxon>
        <taxon>Spermatophyta</taxon>
        <taxon>Magnoliopsida</taxon>
        <taxon>eudicotyledons</taxon>
        <taxon>Gunneridae</taxon>
        <taxon>Pentapetalae</taxon>
        <taxon>rosids</taxon>
        <taxon>fabids</taxon>
        <taxon>Fabales</taxon>
        <taxon>Fabaceae</taxon>
        <taxon>Papilionoideae</taxon>
        <taxon>50 kb inversion clade</taxon>
        <taxon>NPAAA clade</taxon>
        <taxon>indigoferoid/millettioid clade</taxon>
        <taxon>Phaseoleae</taxon>
        <taxon>Sphenostylis</taxon>
    </lineage>
</organism>
<evidence type="ECO:0000313" key="2">
    <source>
        <dbReference type="EMBL" id="CAJ1855663.1"/>
    </source>
</evidence>
<gene>
    <name evidence="2" type="ORF">AYBTSS11_LOCUS2034</name>
</gene>
<dbReference type="Gramene" id="rna-AYBTSS11_LOCUS2034">
    <property type="protein sequence ID" value="CAJ1855663.1"/>
    <property type="gene ID" value="gene-AYBTSS11_LOCUS2034"/>
</dbReference>
<feature type="compositionally biased region" description="Acidic residues" evidence="1">
    <location>
        <begin position="39"/>
        <end position="48"/>
    </location>
</feature>
<sequence>MVVPLLARSFESLGFVTERSWVSVTNESSEGKRQGGFGWEEENGDGEEMEKMDRRTAFEKNLAIIKRRGQKVITVLGRATLPLHNIRDGRVTHESDAKGYTLKIA</sequence>
<keyword evidence="3" id="KW-1185">Reference proteome</keyword>
<reference evidence="2" key="1">
    <citation type="submission" date="2023-10" db="EMBL/GenBank/DDBJ databases">
        <authorList>
            <person name="Domelevo Entfellner J.-B."/>
        </authorList>
    </citation>
    <scope>NUCLEOTIDE SEQUENCE</scope>
</reference>
<dbReference type="EMBL" id="OY731398">
    <property type="protein sequence ID" value="CAJ1855663.1"/>
    <property type="molecule type" value="Genomic_DNA"/>
</dbReference>
<name>A0AA86RXS4_9FABA</name>
<dbReference type="AlphaFoldDB" id="A0AA86RXS4"/>
<proteinExistence type="predicted"/>
<accession>A0AA86RXS4</accession>
<evidence type="ECO:0000256" key="1">
    <source>
        <dbReference type="SAM" id="MobiDB-lite"/>
    </source>
</evidence>
<feature type="region of interest" description="Disordered" evidence="1">
    <location>
        <begin position="27"/>
        <end position="50"/>
    </location>
</feature>
<protein>
    <submittedName>
        <fullName evidence="2">Uncharacterized protein</fullName>
    </submittedName>
</protein>